<organism evidence="2 3">
    <name type="scientific">Klebsiella pneumoniae</name>
    <dbReference type="NCBI Taxonomy" id="573"/>
    <lineage>
        <taxon>Bacteria</taxon>
        <taxon>Pseudomonadati</taxon>
        <taxon>Pseudomonadota</taxon>
        <taxon>Gammaproteobacteria</taxon>
        <taxon>Enterobacterales</taxon>
        <taxon>Enterobacteriaceae</taxon>
        <taxon>Klebsiella/Raoultella group</taxon>
        <taxon>Klebsiella</taxon>
        <taxon>Klebsiella pneumoniae complex</taxon>
    </lineage>
</organism>
<name>A0A3S4HSS9_KLEPN</name>
<evidence type="ECO:0008006" key="4">
    <source>
        <dbReference type="Google" id="ProtNLM"/>
    </source>
</evidence>
<feature type="signal peptide" evidence="1">
    <location>
        <begin position="1"/>
        <end position="20"/>
    </location>
</feature>
<dbReference type="Proteomes" id="UP000282433">
    <property type="component" value="Chromosome"/>
</dbReference>
<evidence type="ECO:0000256" key="1">
    <source>
        <dbReference type="SAM" id="SignalP"/>
    </source>
</evidence>
<dbReference type="AlphaFoldDB" id="A0A3S4HSS9"/>
<evidence type="ECO:0000313" key="3">
    <source>
        <dbReference type="Proteomes" id="UP000282433"/>
    </source>
</evidence>
<dbReference type="EMBL" id="LR134162">
    <property type="protein sequence ID" value="VEB02524.1"/>
    <property type="molecule type" value="Genomic_DNA"/>
</dbReference>
<accession>A0A3S4HSS9</accession>
<feature type="chain" id="PRO_5018619818" description="Secreted protein" evidence="1">
    <location>
        <begin position="21"/>
        <end position="156"/>
    </location>
</feature>
<protein>
    <recommendedName>
        <fullName evidence="4">Secreted protein</fullName>
    </recommendedName>
</protein>
<gene>
    <name evidence="2" type="ORF">NCTC13635_02921</name>
</gene>
<proteinExistence type="predicted"/>
<reference evidence="2 3" key="1">
    <citation type="submission" date="2018-12" db="EMBL/GenBank/DDBJ databases">
        <authorList>
            <consortium name="Pathogen Informatics"/>
        </authorList>
    </citation>
    <scope>NUCLEOTIDE SEQUENCE [LARGE SCALE GENOMIC DNA]</scope>
    <source>
        <strain evidence="2 3">NCTC13635</strain>
    </source>
</reference>
<keyword evidence="1" id="KW-0732">Signal</keyword>
<dbReference type="AntiFam" id="ANF00221">
    <property type="entry name" value="Shadow ORF (opposite ureE)"/>
</dbReference>
<sequence>MLVAVSVVVMMSMMMTVALAGVSAGFRLERQLAKGHRQAELAQHIVQHVIVMVAQLARHDLQRHVTVAEVVAGLRQHKRIVAAHYRHPFISGNHLHKLGAFFVAEHIAAAQQQAAGQQQAGFPAIVEGDLNPAFDANINRQRNAGGRGAGDLQTLS</sequence>
<evidence type="ECO:0000313" key="2">
    <source>
        <dbReference type="EMBL" id="VEB02524.1"/>
    </source>
</evidence>